<gene>
    <name evidence="1" type="ORF">Pmar_PMAR009235</name>
</gene>
<evidence type="ECO:0000313" key="1">
    <source>
        <dbReference type="EMBL" id="EEQ98869.1"/>
    </source>
</evidence>
<dbReference type="RefSeq" id="XP_002766152.1">
    <property type="nucleotide sequence ID" value="XM_002766106.1"/>
</dbReference>
<accession>C5LWM3</accession>
<dbReference type="OrthoDB" id="3249498at2759"/>
<dbReference type="Proteomes" id="UP000007800">
    <property type="component" value="Unassembled WGS sequence"/>
</dbReference>
<evidence type="ECO:0000313" key="2">
    <source>
        <dbReference type="Proteomes" id="UP000007800"/>
    </source>
</evidence>
<dbReference type="InParanoid" id="C5LWM3"/>
<feature type="non-terminal residue" evidence="1">
    <location>
        <position position="348"/>
    </location>
</feature>
<keyword evidence="2" id="KW-1185">Reference proteome</keyword>
<proteinExistence type="predicted"/>
<reference evidence="1 2" key="1">
    <citation type="submission" date="2008-07" db="EMBL/GenBank/DDBJ databases">
        <authorList>
            <person name="El-Sayed N."/>
            <person name="Caler E."/>
            <person name="Inman J."/>
            <person name="Amedeo P."/>
            <person name="Hass B."/>
            <person name="Wortman J."/>
        </authorList>
    </citation>
    <scope>NUCLEOTIDE SEQUENCE [LARGE SCALE GENOMIC DNA]</scope>
    <source>
        <strain evidence="2">ATCC 50983 / TXsc</strain>
    </source>
</reference>
<dbReference type="AlphaFoldDB" id="C5LWM3"/>
<dbReference type="EMBL" id="GG686204">
    <property type="protein sequence ID" value="EEQ98869.1"/>
    <property type="molecule type" value="Genomic_DNA"/>
</dbReference>
<dbReference type="GeneID" id="9063078"/>
<sequence length="348" mass="38746">MSDASPEAGAACLWRLSRDKFACNADQISADWLADNAQLIGVWTHKWSTYEKAYDIADRELYAICHALSHWRQLILSFLNFHKLHSSDKHHGLGRVTVFMDSTSALGKIEGRLNSSTYQPTTRQTKRWLSWLADLLEYDEADLTYRHAKGKDNSFSDLLSRLAQGGQRYVPEGGGEAFVLVTSTSPSQSELPTTDRSASVHDSTRCILAGDLRVQLITLQKADSSTLLHGATLQAWQHHFDGAGKLQKLAAEAKSLGLVTHVGGVVMTISEAALTGPISVPVIPGGVVTGLNGMIGTNVDTDWKLRDWLLFVAHEMDYHRPHRDMRDSLVPFVWWPSLLRDARSWVER</sequence>
<organism evidence="2">
    <name type="scientific">Perkinsus marinus (strain ATCC 50983 / TXsc)</name>
    <dbReference type="NCBI Taxonomy" id="423536"/>
    <lineage>
        <taxon>Eukaryota</taxon>
        <taxon>Sar</taxon>
        <taxon>Alveolata</taxon>
        <taxon>Perkinsozoa</taxon>
        <taxon>Perkinsea</taxon>
        <taxon>Perkinsida</taxon>
        <taxon>Perkinsidae</taxon>
        <taxon>Perkinsus</taxon>
    </lineage>
</organism>
<protein>
    <submittedName>
        <fullName evidence="1">Uncharacterized protein</fullName>
    </submittedName>
</protein>
<name>C5LWM3_PERM5</name>